<keyword evidence="4" id="KW-1185">Reference proteome</keyword>
<dbReference type="PANTHER" id="PTHR43689">
    <property type="entry name" value="HYDROLASE"/>
    <property type="match status" value="1"/>
</dbReference>
<keyword evidence="1" id="KW-0812">Transmembrane</keyword>
<evidence type="ECO:0000259" key="2">
    <source>
        <dbReference type="Pfam" id="PF00561"/>
    </source>
</evidence>
<dbReference type="InterPro" id="IPR000073">
    <property type="entry name" value="AB_hydrolase_1"/>
</dbReference>
<dbReference type="Proteomes" id="UP001596264">
    <property type="component" value="Unassembled WGS sequence"/>
</dbReference>
<gene>
    <name evidence="3" type="ORF">ACFP58_05450</name>
</gene>
<dbReference type="PANTHER" id="PTHR43689:SF8">
    <property type="entry name" value="ALPHA_BETA-HYDROLASES SUPERFAMILY PROTEIN"/>
    <property type="match status" value="1"/>
</dbReference>
<dbReference type="InterPro" id="IPR029058">
    <property type="entry name" value="AB_hydrolase_fold"/>
</dbReference>
<keyword evidence="1" id="KW-1133">Transmembrane helix</keyword>
<dbReference type="PRINTS" id="PR00111">
    <property type="entry name" value="ABHYDROLASE"/>
</dbReference>
<dbReference type="Gene3D" id="3.40.50.1820">
    <property type="entry name" value="alpha/beta hydrolase"/>
    <property type="match status" value="1"/>
</dbReference>
<proteinExistence type="predicted"/>
<reference evidence="4" key="1">
    <citation type="journal article" date="2019" name="Int. J. Syst. Evol. Microbiol.">
        <title>The Global Catalogue of Microorganisms (GCM) 10K type strain sequencing project: providing services to taxonomists for standard genome sequencing and annotation.</title>
        <authorList>
            <consortium name="The Broad Institute Genomics Platform"/>
            <consortium name="The Broad Institute Genome Sequencing Center for Infectious Disease"/>
            <person name="Wu L."/>
            <person name="Ma J."/>
        </authorList>
    </citation>
    <scope>NUCLEOTIDE SEQUENCE [LARGE SCALE GENOMIC DNA]</scope>
    <source>
        <strain evidence="4">CCM 2050</strain>
    </source>
</reference>
<keyword evidence="3" id="KW-0378">Hydrolase</keyword>
<sequence length="339" mass="37690">MAQRLVKTIIYLLLAVIALLAALIAFYWAPDRSVAELKQWQLPNSEFIAIQGMQAHVVQSDKCDVYRSKASMDQAINAGKSLPEAVVLLHGTSASLHTWEGWTKALSDEYCVVSMDLPGFGLTGPYIDETTKYSSANYAKFVVQVLDRLNLDQVTKATKVTLAGNSLGGKIAWRTAALYPDRVDKLILVDAVGYPATPKHVPIGFKLAKYPALTPILSHILPREVVKKSVLSVYADDTKVDEALVDRYYDLALRQGNRQALNRRLQETDNNSDQAQIKQLDLPTLIIWGAQDDLIPVENATLFHRDIANSQLKIFDDLGHVPHEEDPLATVNVVRDFLK</sequence>
<feature type="transmembrane region" description="Helical" evidence="1">
    <location>
        <begin position="9"/>
        <end position="29"/>
    </location>
</feature>
<keyword evidence="1" id="KW-0472">Membrane</keyword>
<organism evidence="3 4">
    <name type="scientific">Psychrobacter glacincola</name>
    <dbReference type="NCBI Taxonomy" id="56810"/>
    <lineage>
        <taxon>Bacteria</taxon>
        <taxon>Pseudomonadati</taxon>
        <taxon>Pseudomonadota</taxon>
        <taxon>Gammaproteobacteria</taxon>
        <taxon>Moraxellales</taxon>
        <taxon>Moraxellaceae</taxon>
        <taxon>Psychrobacter</taxon>
    </lineage>
</organism>
<comment type="caution">
    <text evidence="3">The sequence shown here is derived from an EMBL/GenBank/DDBJ whole genome shotgun (WGS) entry which is preliminary data.</text>
</comment>
<feature type="domain" description="AB hydrolase-1" evidence="2">
    <location>
        <begin position="85"/>
        <end position="327"/>
    </location>
</feature>
<dbReference type="RefSeq" id="WP_201561104.1">
    <property type="nucleotide sequence ID" value="NZ_CAJGZK010000001.1"/>
</dbReference>
<name>A0ABW1W530_9GAMM</name>
<dbReference type="EMBL" id="JBHSTZ010000014">
    <property type="protein sequence ID" value="MFC6380914.1"/>
    <property type="molecule type" value="Genomic_DNA"/>
</dbReference>
<dbReference type="SUPFAM" id="SSF53474">
    <property type="entry name" value="alpha/beta-Hydrolases"/>
    <property type="match status" value="1"/>
</dbReference>
<evidence type="ECO:0000256" key="1">
    <source>
        <dbReference type="SAM" id="Phobius"/>
    </source>
</evidence>
<dbReference type="GO" id="GO:0016787">
    <property type="term" value="F:hydrolase activity"/>
    <property type="evidence" value="ECO:0007669"/>
    <property type="project" value="UniProtKB-KW"/>
</dbReference>
<evidence type="ECO:0000313" key="4">
    <source>
        <dbReference type="Proteomes" id="UP001596264"/>
    </source>
</evidence>
<dbReference type="Pfam" id="PF00561">
    <property type="entry name" value="Abhydrolase_1"/>
    <property type="match status" value="1"/>
</dbReference>
<protein>
    <submittedName>
        <fullName evidence="3">Alpha/beta fold hydrolase</fullName>
    </submittedName>
</protein>
<accession>A0ABW1W530</accession>
<evidence type="ECO:0000313" key="3">
    <source>
        <dbReference type="EMBL" id="MFC6380914.1"/>
    </source>
</evidence>